<organism evidence="1">
    <name type="scientific">marine sediment metagenome</name>
    <dbReference type="NCBI Taxonomy" id="412755"/>
    <lineage>
        <taxon>unclassified sequences</taxon>
        <taxon>metagenomes</taxon>
        <taxon>ecological metagenomes</taxon>
    </lineage>
</organism>
<dbReference type="EMBL" id="BARW01020501">
    <property type="protein sequence ID" value="GAI92320.1"/>
    <property type="molecule type" value="Genomic_DNA"/>
</dbReference>
<gene>
    <name evidence="1" type="ORF">S12H4_34615</name>
</gene>
<evidence type="ECO:0008006" key="2">
    <source>
        <dbReference type="Google" id="ProtNLM"/>
    </source>
</evidence>
<evidence type="ECO:0000313" key="1">
    <source>
        <dbReference type="EMBL" id="GAI92320.1"/>
    </source>
</evidence>
<sequence>IRDPEQVNNVAQRAADEFGGIDILINNAGLYGGLGYKRWDNWSSAIPTAGLLTRAR</sequence>
<feature type="non-terminal residue" evidence="1">
    <location>
        <position position="1"/>
    </location>
</feature>
<dbReference type="SUPFAM" id="SSF51735">
    <property type="entry name" value="NAD(P)-binding Rossmann-fold domains"/>
    <property type="match status" value="1"/>
</dbReference>
<dbReference type="AlphaFoldDB" id="X1TXK8"/>
<dbReference type="Gene3D" id="3.40.50.720">
    <property type="entry name" value="NAD(P)-binding Rossmann-like Domain"/>
    <property type="match status" value="1"/>
</dbReference>
<protein>
    <recommendedName>
        <fullName evidence="2">Short-chain dehydrogenase/reductase SDR</fullName>
    </recommendedName>
</protein>
<proteinExistence type="predicted"/>
<reference evidence="1" key="1">
    <citation type="journal article" date="2014" name="Front. Microbiol.">
        <title>High frequency of phylogenetically diverse reductive dehalogenase-homologous genes in deep subseafloor sedimentary metagenomes.</title>
        <authorList>
            <person name="Kawai M."/>
            <person name="Futagami T."/>
            <person name="Toyoda A."/>
            <person name="Takaki Y."/>
            <person name="Nishi S."/>
            <person name="Hori S."/>
            <person name="Arai W."/>
            <person name="Tsubouchi T."/>
            <person name="Morono Y."/>
            <person name="Uchiyama I."/>
            <person name="Ito T."/>
            <person name="Fujiyama A."/>
            <person name="Inagaki F."/>
            <person name="Takami H."/>
        </authorList>
    </citation>
    <scope>NUCLEOTIDE SEQUENCE</scope>
    <source>
        <strain evidence="1">Expedition CK06-06</strain>
    </source>
</reference>
<dbReference type="Pfam" id="PF00106">
    <property type="entry name" value="adh_short"/>
    <property type="match status" value="1"/>
</dbReference>
<dbReference type="InterPro" id="IPR002347">
    <property type="entry name" value="SDR_fam"/>
</dbReference>
<dbReference type="InterPro" id="IPR036291">
    <property type="entry name" value="NAD(P)-bd_dom_sf"/>
</dbReference>
<comment type="caution">
    <text evidence="1">The sequence shown here is derived from an EMBL/GenBank/DDBJ whole genome shotgun (WGS) entry which is preliminary data.</text>
</comment>
<name>X1TXK8_9ZZZZ</name>
<accession>X1TXK8</accession>